<dbReference type="InterPro" id="IPR029052">
    <property type="entry name" value="Metallo-depent_PP-like"/>
</dbReference>
<dbReference type="Proteomes" id="UP000060071">
    <property type="component" value="Chromosome"/>
</dbReference>
<dbReference type="PANTHER" id="PTHR42988:SF2">
    <property type="entry name" value="CYCLIC NUCLEOTIDE PHOSPHODIESTERASE CBUA0032-RELATED"/>
    <property type="match status" value="1"/>
</dbReference>
<feature type="domain" description="Calcineurin-like phosphoesterase" evidence="5">
    <location>
        <begin position="15"/>
        <end position="203"/>
    </location>
</feature>
<evidence type="ECO:0000313" key="6">
    <source>
        <dbReference type="EMBL" id="ALW89534.1"/>
    </source>
</evidence>
<protein>
    <recommendedName>
        <fullName evidence="5">Calcineurin-like phosphoesterase domain-containing protein</fullName>
    </recommendedName>
</protein>
<evidence type="ECO:0000256" key="4">
    <source>
        <dbReference type="ARBA" id="ARBA00025742"/>
    </source>
</evidence>
<keyword evidence="3" id="KW-0408">Iron</keyword>
<name>A0ABM5X7H0_9DEIO</name>
<keyword evidence="7" id="KW-1185">Reference proteome</keyword>
<dbReference type="EMBL" id="CP013910">
    <property type="protein sequence ID" value="ALW89534.1"/>
    <property type="molecule type" value="Genomic_DNA"/>
</dbReference>
<dbReference type="Pfam" id="PF00149">
    <property type="entry name" value="Metallophos"/>
    <property type="match status" value="1"/>
</dbReference>
<sequence length="288" mass="32018">MRPAQRPRRSGVNDMQVVQFSDPHIDLRFPHRAAALARAVTHVNTMPAGPDAVLITGDCVEHGHPDEYALFQDLLRPLRAPVFIVPGNHDDRAALLTLYPPPAPNLPGFLQYAVDDFPLRLIGLDTHRPGHGGGELDGARLDWLEARLREAPERPTLLFMHHPPVRTGLHVMDGMDLRGREALCDLLLDHPQVLRVVAGHLHMSLTAGFAHTTVMTCPGTDATLHPDLSRPAQLRVQRQPPMCLLHAWTPETGLNSFTQVIAPAPWHPLFDGDRWHDFDPPHGPYLSL</sequence>
<evidence type="ECO:0000256" key="2">
    <source>
        <dbReference type="ARBA" id="ARBA00022801"/>
    </source>
</evidence>
<reference evidence="6 7" key="1">
    <citation type="submission" date="2015-12" db="EMBL/GenBank/DDBJ databases">
        <authorList>
            <person name="Kim M.K."/>
            <person name="Srinivasan S."/>
            <person name="Lee J.-J."/>
            <person name="Kim K."/>
        </authorList>
    </citation>
    <scope>NUCLEOTIDE SEQUENCE [LARGE SCALE GENOMIC DNA]</scope>
    <source>
        <strain evidence="6 7">BM2</strain>
    </source>
</reference>
<organism evidence="6 7">
    <name type="scientific">Deinococcus actinosclerus</name>
    <dbReference type="NCBI Taxonomy" id="1768108"/>
    <lineage>
        <taxon>Bacteria</taxon>
        <taxon>Thermotogati</taxon>
        <taxon>Deinococcota</taxon>
        <taxon>Deinococci</taxon>
        <taxon>Deinococcales</taxon>
        <taxon>Deinococcaceae</taxon>
        <taxon>Deinococcus</taxon>
    </lineage>
</organism>
<evidence type="ECO:0000256" key="3">
    <source>
        <dbReference type="ARBA" id="ARBA00023004"/>
    </source>
</evidence>
<evidence type="ECO:0000313" key="7">
    <source>
        <dbReference type="Proteomes" id="UP000060071"/>
    </source>
</evidence>
<evidence type="ECO:0000256" key="1">
    <source>
        <dbReference type="ARBA" id="ARBA00022723"/>
    </source>
</evidence>
<dbReference type="Gene3D" id="3.60.21.40">
    <property type="entry name" value="GpdQ, catalytic alpha/beta sandwich domain"/>
    <property type="match status" value="1"/>
</dbReference>
<dbReference type="InterPro" id="IPR042283">
    <property type="entry name" value="GpdQ_catalytic"/>
</dbReference>
<keyword evidence="1" id="KW-0479">Metal-binding</keyword>
<dbReference type="SUPFAM" id="SSF56300">
    <property type="entry name" value="Metallo-dependent phosphatases"/>
    <property type="match status" value="1"/>
</dbReference>
<gene>
    <name evidence="6" type="ORF">AUC44_12030</name>
</gene>
<comment type="similarity">
    <text evidence="4">Belongs to the cyclic nucleotide phosphodiesterase class-III family.</text>
</comment>
<dbReference type="PANTHER" id="PTHR42988">
    <property type="entry name" value="PHOSPHOHYDROLASE"/>
    <property type="match status" value="1"/>
</dbReference>
<dbReference type="Gene3D" id="3.30.750.180">
    <property type="entry name" value="GpdQ, beta-strand dimerisation domain"/>
    <property type="match status" value="1"/>
</dbReference>
<proteinExistence type="inferred from homology"/>
<keyword evidence="2" id="KW-0378">Hydrolase</keyword>
<dbReference type="InterPro" id="IPR050884">
    <property type="entry name" value="CNP_phosphodiesterase-III"/>
</dbReference>
<evidence type="ECO:0000259" key="5">
    <source>
        <dbReference type="Pfam" id="PF00149"/>
    </source>
</evidence>
<accession>A0ABM5X7H0</accession>
<dbReference type="CDD" id="cd07402">
    <property type="entry name" value="MPP_GpdQ"/>
    <property type="match status" value="1"/>
</dbReference>
<dbReference type="InterPro" id="IPR004843">
    <property type="entry name" value="Calcineurin-like_PHP"/>
</dbReference>
<dbReference type="InterPro" id="IPR042281">
    <property type="entry name" value="GpdQ_beta-strand"/>
</dbReference>
<dbReference type="InterPro" id="IPR026575">
    <property type="entry name" value="GpdQ/CpdA-like"/>
</dbReference>